<dbReference type="EMBL" id="VFSU01000024">
    <property type="protein sequence ID" value="TPE61088.1"/>
    <property type="molecule type" value="Genomic_DNA"/>
</dbReference>
<feature type="signal peptide" evidence="6">
    <location>
        <begin position="1"/>
        <end position="23"/>
    </location>
</feature>
<comment type="caution">
    <text evidence="8">The sequence shown here is derived from an EMBL/GenBank/DDBJ whole genome shotgun (WGS) entry which is preliminary data.</text>
</comment>
<evidence type="ECO:0000256" key="5">
    <source>
        <dbReference type="SAM" id="MobiDB-lite"/>
    </source>
</evidence>
<evidence type="ECO:0000259" key="7">
    <source>
        <dbReference type="Pfam" id="PF05433"/>
    </source>
</evidence>
<evidence type="ECO:0000256" key="1">
    <source>
        <dbReference type="ARBA" id="ARBA00004459"/>
    </source>
</evidence>
<protein>
    <recommendedName>
        <fullName evidence="3">17 kDa surface antigen</fullName>
    </recommendedName>
</protein>
<dbReference type="InterPro" id="IPR008816">
    <property type="entry name" value="Gly_zipper_2TM_dom"/>
</dbReference>
<reference evidence="8 9" key="1">
    <citation type="submission" date="2019-06" db="EMBL/GenBank/DDBJ databases">
        <authorList>
            <person name="Lee I."/>
            <person name="Jang G.I."/>
            <person name="Hwang C.Y."/>
        </authorList>
    </citation>
    <scope>NUCLEOTIDE SEQUENCE [LARGE SCALE GENOMIC DNA]</scope>
    <source>
        <strain evidence="8 9">PAMC 28131</strain>
    </source>
</reference>
<comment type="similarity">
    <text evidence="2">Belongs to the rickettsiale 17 kDa surface antigen family.</text>
</comment>
<feature type="chain" id="PRO_5021290286" description="17 kDa surface antigen" evidence="6">
    <location>
        <begin position="24"/>
        <end position="178"/>
    </location>
</feature>
<accession>A0A501XK76</accession>
<comment type="subcellular location">
    <subcellularLocation>
        <location evidence="1">Cell outer membrane</location>
        <topology evidence="1">Lipid-anchor</topology>
    </subcellularLocation>
</comment>
<keyword evidence="4" id="KW-0449">Lipoprotein</keyword>
<organism evidence="8 9">
    <name type="scientific">Sandaracinobacter neustonicus</name>
    <dbReference type="NCBI Taxonomy" id="1715348"/>
    <lineage>
        <taxon>Bacteria</taxon>
        <taxon>Pseudomonadati</taxon>
        <taxon>Pseudomonadota</taxon>
        <taxon>Alphaproteobacteria</taxon>
        <taxon>Sphingomonadales</taxon>
        <taxon>Sphingosinicellaceae</taxon>
        <taxon>Sandaracinobacter</taxon>
    </lineage>
</organism>
<evidence type="ECO:0000256" key="2">
    <source>
        <dbReference type="ARBA" id="ARBA00008681"/>
    </source>
</evidence>
<feature type="compositionally biased region" description="Basic and acidic residues" evidence="5">
    <location>
        <begin position="26"/>
        <end position="49"/>
    </location>
</feature>
<feature type="domain" description="Glycine zipper 2TM" evidence="7">
    <location>
        <begin position="131"/>
        <end position="170"/>
    </location>
</feature>
<dbReference type="AlphaFoldDB" id="A0A501XK76"/>
<dbReference type="RefSeq" id="WP_140928146.1">
    <property type="nucleotide sequence ID" value="NZ_VFSU01000024.1"/>
</dbReference>
<feature type="region of interest" description="Disordered" evidence="5">
    <location>
        <begin position="26"/>
        <end position="56"/>
    </location>
</feature>
<evidence type="ECO:0000256" key="6">
    <source>
        <dbReference type="SAM" id="SignalP"/>
    </source>
</evidence>
<dbReference type="Proteomes" id="UP000319897">
    <property type="component" value="Unassembled WGS sequence"/>
</dbReference>
<evidence type="ECO:0000313" key="9">
    <source>
        <dbReference type="Proteomes" id="UP000319897"/>
    </source>
</evidence>
<evidence type="ECO:0000256" key="4">
    <source>
        <dbReference type="ARBA" id="ARBA00023288"/>
    </source>
</evidence>
<proteinExistence type="inferred from homology"/>
<keyword evidence="9" id="KW-1185">Reference proteome</keyword>
<evidence type="ECO:0000313" key="8">
    <source>
        <dbReference type="EMBL" id="TPE61088.1"/>
    </source>
</evidence>
<evidence type="ECO:0000256" key="3">
    <source>
        <dbReference type="ARBA" id="ARBA00015281"/>
    </source>
</evidence>
<dbReference type="GO" id="GO:0009279">
    <property type="term" value="C:cell outer membrane"/>
    <property type="evidence" value="ECO:0007669"/>
    <property type="project" value="UniProtKB-SubCell"/>
</dbReference>
<gene>
    <name evidence="8" type="ORF">FJQ54_09325</name>
</gene>
<dbReference type="Pfam" id="PF05433">
    <property type="entry name" value="Rick_17kDa_Anti"/>
    <property type="match status" value="1"/>
</dbReference>
<keyword evidence="6" id="KW-0732">Signal</keyword>
<name>A0A501XK76_9SPHN</name>
<sequence length="178" mass="19900">MKTGLAVTAATLATLGLGAPALADSRWDRDDDRREWRDDRPHRHDDRRSRSNSYQQNQAYYQGYRDGWRAENRRDQRQQYRGNYGWQQPVYGNSYNNRYPTYRGATVQGSQPYWWGSNGQVHCRRQDGTTGLVVGALAGGTLGNMIAKQGDKTLGSVIGGTLGAVLGNEIAKGSARCR</sequence>